<proteinExistence type="predicted"/>
<organism evidence="1 2">
    <name type="scientific">Ornatilinea apprima</name>
    <dbReference type="NCBI Taxonomy" id="1134406"/>
    <lineage>
        <taxon>Bacteria</taxon>
        <taxon>Bacillati</taxon>
        <taxon>Chloroflexota</taxon>
        <taxon>Anaerolineae</taxon>
        <taxon>Anaerolineales</taxon>
        <taxon>Anaerolineaceae</taxon>
        <taxon>Ornatilinea</taxon>
    </lineage>
</organism>
<comment type="caution">
    <text evidence="1">The sequence shown here is derived from an EMBL/GenBank/DDBJ whole genome shotgun (WGS) entry which is preliminary data.</text>
</comment>
<dbReference type="Proteomes" id="UP000050417">
    <property type="component" value="Unassembled WGS sequence"/>
</dbReference>
<evidence type="ECO:0000313" key="1">
    <source>
        <dbReference type="EMBL" id="KPL81073.1"/>
    </source>
</evidence>
<name>A0A0P6XMJ9_9CHLR</name>
<accession>A0A0P6XMJ9</accession>
<protein>
    <submittedName>
        <fullName evidence="1">Uncharacterized protein</fullName>
    </submittedName>
</protein>
<reference evidence="1 2" key="1">
    <citation type="submission" date="2015-07" db="EMBL/GenBank/DDBJ databases">
        <title>Genome sequence of Ornatilinea apprima DSM 23815.</title>
        <authorList>
            <person name="Hemp J."/>
            <person name="Ward L.M."/>
            <person name="Pace L.A."/>
            <person name="Fischer W.W."/>
        </authorList>
    </citation>
    <scope>NUCLEOTIDE SEQUENCE [LARGE SCALE GENOMIC DNA]</scope>
    <source>
        <strain evidence="1 2">P3M-1</strain>
    </source>
</reference>
<evidence type="ECO:0000313" key="2">
    <source>
        <dbReference type="Proteomes" id="UP000050417"/>
    </source>
</evidence>
<dbReference type="EMBL" id="LGCL01000002">
    <property type="protein sequence ID" value="KPL81073.1"/>
    <property type="molecule type" value="Genomic_DNA"/>
</dbReference>
<keyword evidence="2" id="KW-1185">Reference proteome</keyword>
<sequence>MLNTAKVGQMIPLKWRLLDGSGNPVTSLTSSAVTLTVSPHTCPSGVPVDTIETYTSGTTVLQNLGDGNY</sequence>
<dbReference type="AlphaFoldDB" id="A0A0P6XMJ9"/>
<gene>
    <name evidence="1" type="ORF">ADN00_00650</name>
</gene>